<dbReference type="GO" id="GO:0097550">
    <property type="term" value="C:transcription preinitiation complex"/>
    <property type="evidence" value="ECO:0000318"/>
    <property type="project" value="GO_Central"/>
</dbReference>
<accession>A0A2K3DV64</accession>
<keyword evidence="1" id="KW-0862">Zinc</keyword>
<proteinExistence type="predicted"/>
<feature type="domain" description="TFIIB-type" evidence="3">
    <location>
        <begin position="5"/>
        <end position="36"/>
    </location>
</feature>
<dbReference type="GO" id="GO:0008270">
    <property type="term" value="F:zinc ion binding"/>
    <property type="evidence" value="ECO:0007669"/>
    <property type="project" value="UniProtKB-KW"/>
</dbReference>
<dbReference type="GO" id="GO:0000995">
    <property type="term" value="F:RNA polymerase III general transcription initiation factor activity"/>
    <property type="evidence" value="ECO:0000318"/>
    <property type="project" value="GO_Central"/>
</dbReference>
<sequence length="591" mass="59570">MAESSDEPCPRCQEPAVVYDSAGGCFVCSSCGYVVAEQGFVAQHAGPTVEQPGDAREGAGGRDRVVSAAAAAYAAAGGGRLDGGSGLGAGSFQDRLLRGAAAAAGAGAGAGAGSRQLRQRKELDTLRALAAALRLPGPVEAAAAGFLAQIHTAQAEAYRAARMRRQLQQQEQWDEAEGKEPQAPCPGADPGAGGVAAAVVGAGGRAAEPVEGEVGDKDNDDDEGAGESESGLDDEEEEDSDDGGGGSGAVADRGRQEGPAAARRRWLAEPPRTGGAMRAARLAGLLYLAARCGGGGDNGGGQVALTLAEVAAACAPGCGGACDMFVLAQYAKHQALFLGLTPLPAVDVERHVGRMTRALLAATAAAAAGGGGGGLPPLPGSSSGGGGAPPAAGAGAGAGRGSPGLPPPAAAVPLDETALWRHPLSRRCGQLAALVVRRGWHEGRTPRTVAGAVLSICIDGLYPGHRTQRRQQQQRQREQQKRKRRSQGRAGRRQGGGVAGEDARVEEEEPDEEAEEEGEEGPLTLAALARHAMCAPRQLIQLRQELLTHLLQLCSGLPLAPGLVTRGNVATQLELLLAAEAALGGAAAVPG</sequence>
<keyword evidence="5" id="KW-1185">Reference proteome</keyword>
<dbReference type="Proteomes" id="UP000006906">
    <property type="component" value="Chromosome 3"/>
</dbReference>
<dbReference type="OrthoDB" id="536715at2759"/>
<dbReference type="Gramene" id="PNW84402">
    <property type="protein sequence ID" value="PNW84402"/>
    <property type="gene ID" value="CHLRE_03g144224v5"/>
</dbReference>
<dbReference type="RefSeq" id="XP_042925500.1">
    <property type="nucleotide sequence ID" value="XM_043060371.1"/>
</dbReference>
<dbReference type="ExpressionAtlas" id="A0A2K3DV64">
    <property type="expression patterns" value="baseline and differential"/>
</dbReference>
<dbReference type="GO" id="GO:0001006">
    <property type="term" value="F:RNA polymerase III type 3 promoter sequence-specific DNA binding"/>
    <property type="evidence" value="ECO:0000318"/>
    <property type="project" value="GO_Central"/>
</dbReference>
<feature type="region of interest" description="Disordered" evidence="2">
    <location>
        <begin position="465"/>
        <end position="520"/>
    </location>
</feature>
<dbReference type="GO" id="GO:0006352">
    <property type="term" value="P:DNA-templated transcription initiation"/>
    <property type="evidence" value="ECO:0000318"/>
    <property type="project" value="GO_Central"/>
</dbReference>
<evidence type="ECO:0000256" key="2">
    <source>
        <dbReference type="SAM" id="MobiDB-lite"/>
    </source>
</evidence>
<dbReference type="OMA" id="GFLARIH"/>
<dbReference type="EMBL" id="CM008964">
    <property type="protein sequence ID" value="PNW84402.1"/>
    <property type="molecule type" value="Genomic_DNA"/>
</dbReference>
<dbReference type="SUPFAM" id="SSF57783">
    <property type="entry name" value="Zinc beta-ribbon"/>
    <property type="match status" value="1"/>
</dbReference>
<evidence type="ECO:0000313" key="5">
    <source>
        <dbReference type="Proteomes" id="UP000006906"/>
    </source>
</evidence>
<feature type="compositionally biased region" description="Acidic residues" evidence="2">
    <location>
        <begin position="210"/>
        <end position="242"/>
    </location>
</feature>
<feature type="compositionally biased region" description="Acidic residues" evidence="2">
    <location>
        <begin position="504"/>
        <end position="520"/>
    </location>
</feature>
<feature type="compositionally biased region" description="Basic residues" evidence="2">
    <location>
        <begin position="480"/>
        <end position="492"/>
    </location>
</feature>
<dbReference type="AlphaFoldDB" id="A0A2K3DV64"/>
<organism evidence="4 5">
    <name type="scientific">Chlamydomonas reinhardtii</name>
    <name type="common">Chlamydomonas smithii</name>
    <dbReference type="NCBI Taxonomy" id="3055"/>
    <lineage>
        <taxon>Eukaryota</taxon>
        <taxon>Viridiplantae</taxon>
        <taxon>Chlorophyta</taxon>
        <taxon>core chlorophytes</taxon>
        <taxon>Chlorophyceae</taxon>
        <taxon>CS clade</taxon>
        <taxon>Chlamydomonadales</taxon>
        <taxon>Chlamydomonadaceae</taxon>
        <taxon>Chlamydomonas</taxon>
    </lineage>
</organism>
<feature type="compositionally biased region" description="Gly residues" evidence="2">
    <location>
        <begin position="382"/>
        <end position="402"/>
    </location>
</feature>
<dbReference type="GO" id="GO:0006383">
    <property type="term" value="P:transcription by RNA polymerase III"/>
    <property type="evidence" value="ECO:0000318"/>
    <property type="project" value="GO_Central"/>
</dbReference>
<keyword evidence="1" id="KW-0863">Zinc-finger</keyword>
<reference evidence="4 5" key="1">
    <citation type="journal article" date="2007" name="Science">
        <title>The Chlamydomonas genome reveals the evolution of key animal and plant functions.</title>
        <authorList>
            <person name="Merchant S.S."/>
            <person name="Prochnik S.E."/>
            <person name="Vallon O."/>
            <person name="Harris E.H."/>
            <person name="Karpowicz S.J."/>
            <person name="Witman G.B."/>
            <person name="Terry A."/>
            <person name="Salamov A."/>
            <person name="Fritz-Laylin L.K."/>
            <person name="Marechal-Drouard L."/>
            <person name="Marshall W.F."/>
            <person name="Qu L.H."/>
            <person name="Nelson D.R."/>
            <person name="Sanderfoot A.A."/>
            <person name="Spalding M.H."/>
            <person name="Kapitonov V.V."/>
            <person name="Ren Q."/>
            <person name="Ferris P."/>
            <person name="Lindquist E."/>
            <person name="Shapiro H."/>
            <person name="Lucas S.M."/>
            <person name="Grimwood J."/>
            <person name="Schmutz J."/>
            <person name="Cardol P."/>
            <person name="Cerutti H."/>
            <person name="Chanfreau G."/>
            <person name="Chen C.L."/>
            <person name="Cognat V."/>
            <person name="Croft M.T."/>
            <person name="Dent R."/>
            <person name="Dutcher S."/>
            <person name="Fernandez E."/>
            <person name="Fukuzawa H."/>
            <person name="Gonzalez-Ballester D."/>
            <person name="Gonzalez-Halphen D."/>
            <person name="Hallmann A."/>
            <person name="Hanikenne M."/>
            <person name="Hippler M."/>
            <person name="Inwood W."/>
            <person name="Jabbari K."/>
            <person name="Kalanon M."/>
            <person name="Kuras R."/>
            <person name="Lefebvre P.A."/>
            <person name="Lemaire S.D."/>
            <person name="Lobanov A.V."/>
            <person name="Lohr M."/>
            <person name="Manuell A."/>
            <person name="Meier I."/>
            <person name="Mets L."/>
            <person name="Mittag M."/>
            <person name="Mittelmeier T."/>
            <person name="Moroney J.V."/>
            <person name="Moseley J."/>
            <person name="Napoli C."/>
            <person name="Nedelcu A.M."/>
            <person name="Niyogi K."/>
            <person name="Novoselov S.V."/>
            <person name="Paulsen I.T."/>
            <person name="Pazour G."/>
            <person name="Purton S."/>
            <person name="Ral J.P."/>
            <person name="Riano-Pachon D.M."/>
            <person name="Riekhof W."/>
            <person name="Rymarquis L."/>
            <person name="Schroda M."/>
            <person name="Stern D."/>
            <person name="Umen J."/>
            <person name="Willows R."/>
            <person name="Wilson N."/>
            <person name="Zimmer S.L."/>
            <person name="Allmer J."/>
            <person name="Balk J."/>
            <person name="Bisova K."/>
            <person name="Chen C.J."/>
            <person name="Elias M."/>
            <person name="Gendler K."/>
            <person name="Hauser C."/>
            <person name="Lamb M.R."/>
            <person name="Ledford H."/>
            <person name="Long J.C."/>
            <person name="Minagawa J."/>
            <person name="Page M.D."/>
            <person name="Pan J."/>
            <person name="Pootakham W."/>
            <person name="Roje S."/>
            <person name="Rose A."/>
            <person name="Stahlberg E."/>
            <person name="Terauchi A.M."/>
            <person name="Yang P."/>
            <person name="Ball S."/>
            <person name="Bowler C."/>
            <person name="Dieckmann C.L."/>
            <person name="Gladyshev V.N."/>
            <person name="Green P."/>
            <person name="Jorgensen R."/>
            <person name="Mayfield S."/>
            <person name="Mueller-Roeber B."/>
            <person name="Rajamani S."/>
            <person name="Sayre R.T."/>
            <person name="Brokstein P."/>
            <person name="Dubchak I."/>
            <person name="Goodstein D."/>
            <person name="Hornick L."/>
            <person name="Huang Y.W."/>
            <person name="Jhaveri J."/>
            <person name="Luo Y."/>
            <person name="Martinez D."/>
            <person name="Ngau W.C."/>
            <person name="Otillar B."/>
            <person name="Poliakov A."/>
            <person name="Porter A."/>
            <person name="Szajkowski L."/>
            <person name="Werner G."/>
            <person name="Zhou K."/>
            <person name="Grigoriev I.V."/>
            <person name="Rokhsar D.S."/>
            <person name="Grossman A.R."/>
        </authorList>
    </citation>
    <scope>NUCLEOTIDE SEQUENCE [LARGE SCALE GENOMIC DNA]</scope>
    <source>
        <strain evidence="5">CC-503</strain>
    </source>
</reference>
<dbReference type="PROSITE" id="PS51134">
    <property type="entry name" value="ZF_TFIIB"/>
    <property type="match status" value="1"/>
</dbReference>
<feature type="region of interest" description="Disordered" evidence="2">
    <location>
        <begin position="161"/>
        <end position="274"/>
    </location>
</feature>
<dbReference type="GO" id="GO:0005634">
    <property type="term" value="C:nucleus"/>
    <property type="evidence" value="ECO:0000318"/>
    <property type="project" value="GO_Central"/>
</dbReference>
<evidence type="ECO:0000313" key="4">
    <source>
        <dbReference type="EMBL" id="PNW84402.1"/>
    </source>
</evidence>
<keyword evidence="1" id="KW-0479">Metal-binding</keyword>
<gene>
    <name evidence="4" type="ORF">CHLRE_03g144224v5</name>
</gene>
<dbReference type="GO" id="GO:0000126">
    <property type="term" value="C:transcription factor TFIIIB complex"/>
    <property type="evidence" value="ECO:0000318"/>
    <property type="project" value="GO_Central"/>
</dbReference>
<dbReference type="InterPro" id="IPR013137">
    <property type="entry name" value="Znf_TFIIB"/>
</dbReference>
<dbReference type="InParanoid" id="A0A2K3DV64"/>
<dbReference type="Gene3D" id="1.10.472.170">
    <property type="match status" value="1"/>
</dbReference>
<protein>
    <recommendedName>
        <fullName evidence="3">TFIIB-type domain-containing protein</fullName>
    </recommendedName>
</protein>
<feature type="compositionally biased region" description="Low complexity" evidence="2">
    <location>
        <begin position="181"/>
        <end position="209"/>
    </location>
</feature>
<dbReference type="KEGG" id="cre:CHLRE_03g144224v5"/>
<dbReference type="GeneID" id="5721313"/>
<feature type="region of interest" description="Disordered" evidence="2">
    <location>
        <begin position="373"/>
        <end position="410"/>
    </location>
</feature>
<evidence type="ECO:0000256" key="1">
    <source>
        <dbReference type="PROSITE-ProRule" id="PRU00469"/>
    </source>
</evidence>
<evidence type="ECO:0000259" key="3">
    <source>
        <dbReference type="PROSITE" id="PS51134"/>
    </source>
</evidence>
<name>A0A2K3DV64_CHLRE</name>